<dbReference type="HOGENOM" id="CLU_070456_1_1_3"/>
<dbReference type="Proteomes" id="UP000003835">
    <property type="component" value="Unassembled WGS sequence"/>
</dbReference>
<reference evidence="4 5" key="1">
    <citation type="submission" date="2008-07" db="EMBL/GenBank/DDBJ databases">
        <authorList>
            <person name="Tandeau de Marsac N."/>
            <person name="Ferriera S."/>
            <person name="Johnson J."/>
            <person name="Kravitz S."/>
            <person name="Beeson K."/>
            <person name="Sutton G."/>
            <person name="Rogers Y.-H."/>
            <person name="Friedman R."/>
            <person name="Frazier M."/>
            <person name="Venter J.C."/>
        </authorList>
    </citation>
    <scope>NUCLEOTIDE SEQUENCE [LARGE SCALE GENOMIC DNA]</scope>
    <source>
        <strain evidence="4 5">PCC 7420</strain>
    </source>
</reference>
<evidence type="ECO:0000256" key="1">
    <source>
        <dbReference type="ARBA" id="ARBA00007169"/>
    </source>
</evidence>
<evidence type="ECO:0000256" key="2">
    <source>
        <dbReference type="ARBA" id="ARBA00022801"/>
    </source>
</evidence>
<accession>B4VZN4</accession>
<dbReference type="InterPro" id="IPR029058">
    <property type="entry name" value="AB_hydrolase_fold"/>
</dbReference>
<dbReference type="InterPro" id="IPR001031">
    <property type="entry name" value="Thioesterase"/>
</dbReference>
<dbReference type="OrthoDB" id="2213423at2"/>
<keyword evidence="5" id="KW-1185">Reference proteome</keyword>
<dbReference type="InterPro" id="IPR012223">
    <property type="entry name" value="TEII"/>
</dbReference>
<name>B4VZN4_9CYAN</name>
<proteinExistence type="inferred from homology"/>
<dbReference type="EMBL" id="DS989863">
    <property type="protein sequence ID" value="EDX72608.1"/>
    <property type="molecule type" value="Genomic_DNA"/>
</dbReference>
<gene>
    <name evidence="4" type="ORF">MC7420_2516</name>
</gene>
<dbReference type="GO" id="GO:0008610">
    <property type="term" value="P:lipid biosynthetic process"/>
    <property type="evidence" value="ECO:0007669"/>
    <property type="project" value="TreeGrafter"/>
</dbReference>
<dbReference type="RefSeq" id="WP_006104301.1">
    <property type="nucleotide sequence ID" value="NZ_DS989863.1"/>
</dbReference>
<evidence type="ECO:0000259" key="3">
    <source>
        <dbReference type="SMART" id="SM00824"/>
    </source>
</evidence>
<sequence length="258" mass="29160">MRRTSTVDTRGIYPQPNTQANLRLFCFPYAGGAARIFRTWGDSLPKMVEVCPVELPGRGKQIRLAPFTRLQPLVEALAQALLPHLDKPFAFFGHSMGGLICFELTRHLRQQYGLNPVHLFISGRRAPHLPARHSPIHGLPDSKFLDRLRRLNGTPQAVLENAELMELLLPILRSDFEVLETYIYTSESPLNCPISAFCGSDDPEAHPDEVGEWQMQTRTSFSLNTLPGDHFFLHSAEPSLLKIITQKLLHHISMIVHQ</sequence>
<comment type="similarity">
    <text evidence="1">Belongs to the thioesterase family.</text>
</comment>
<dbReference type="PANTHER" id="PTHR11487:SF0">
    <property type="entry name" value="S-ACYL FATTY ACID SYNTHASE THIOESTERASE, MEDIUM CHAIN"/>
    <property type="match status" value="1"/>
</dbReference>
<dbReference type="Pfam" id="PF00975">
    <property type="entry name" value="Thioesterase"/>
    <property type="match status" value="1"/>
</dbReference>
<evidence type="ECO:0000313" key="4">
    <source>
        <dbReference type="EMBL" id="EDX72608.1"/>
    </source>
</evidence>
<keyword evidence="2" id="KW-0378">Hydrolase</keyword>
<dbReference type="PANTHER" id="PTHR11487">
    <property type="entry name" value="THIOESTERASE"/>
    <property type="match status" value="1"/>
</dbReference>
<dbReference type="STRING" id="118168.MC7420_2516"/>
<dbReference type="eggNOG" id="COG3208">
    <property type="taxonomic scope" value="Bacteria"/>
</dbReference>
<dbReference type="Gene3D" id="3.40.50.1820">
    <property type="entry name" value="alpha/beta hydrolase"/>
    <property type="match status" value="1"/>
</dbReference>
<evidence type="ECO:0000313" key="5">
    <source>
        <dbReference type="Proteomes" id="UP000003835"/>
    </source>
</evidence>
<organism evidence="4 5">
    <name type="scientific">Coleofasciculus chthonoplastes PCC 7420</name>
    <dbReference type="NCBI Taxonomy" id="118168"/>
    <lineage>
        <taxon>Bacteria</taxon>
        <taxon>Bacillati</taxon>
        <taxon>Cyanobacteriota</taxon>
        <taxon>Cyanophyceae</taxon>
        <taxon>Coleofasciculales</taxon>
        <taxon>Coleofasciculaceae</taxon>
        <taxon>Coleofasciculus</taxon>
    </lineage>
</organism>
<protein>
    <recommendedName>
        <fullName evidence="3">Thioesterase TesA-like domain-containing protein</fullName>
    </recommendedName>
</protein>
<dbReference type="SUPFAM" id="SSF53474">
    <property type="entry name" value="alpha/beta-Hydrolases"/>
    <property type="match status" value="1"/>
</dbReference>
<feature type="domain" description="Thioesterase TesA-like" evidence="3">
    <location>
        <begin position="25"/>
        <end position="248"/>
    </location>
</feature>
<dbReference type="AlphaFoldDB" id="B4VZN4"/>
<dbReference type="SMART" id="SM00824">
    <property type="entry name" value="PKS_TE"/>
    <property type="match status" value="1"/>
</dbReference>
<dbReference type="InterPro" id="IPR020802">
    <property type="entry name" value="TesA-like"/>
</dbReference>
<dbReference type="GO" id="GO:0016787">
    <property type="term" value="F:hydrolase activity"/>
    <property type="evidence" value="ECO:0007669"/>
    <property type="project" value="UniProtKB-KW"/>
</dbReference>